<dbReference type="RefSeq" id="WP_214399974.1">
    <property type="nucleotide sequence ID" value="NZ_LR792632.1"/>
</dbReference>
<dbReference type="AlphaFoldDB" id="A0A8D6PRF5"/>
<dbReference type="Proteomes" id="UP000679213">
    <property type="component" value="Chromosome I"/>
</dbReference>
<evidence type="ECO:0000313" key="2">
    <source>
        <dbReference type="EMBL" id="CAB3287119.1"/>
    </source>
</evidence>
<feature type="transmembrane region" description="Helical" evidence="1">
    <location>
        <begin position="221"/>
        <end position="243"/>
    </location>
</feature>
<evidence type="ECO:0000256" key="1">
    <source>
        <dbReference type="SAM" id="Phobius"/>
    </source>
</evidence>
<keyword evidence="1" id="KW-1133">Transmembrane helix</keyword>
<dbReference type="KEGG" id="mesg:MLAUSG7_0035"/>
<reference evidence="2 3" key="1">
    <citation type="submission" date="2020-04" db="EMBL/GenBank/DDBJ databases">
        <authorList>
            <consortium name="Genoscope - CEA"/>
            <person name="William W."/>
        </authorList>
    </citation>
    <scope>NUCLEOTIDE SEQUENCE [LARGE SCALE GENOMIC DNA]</scope>
    <source>
        <strain evidence="2 3">SG7</strain>
    </source>
</reference>
<name>A0A8D6PRF5_9EURY</name>
<keyword evidence="1" id="KW-0472">Membrane</keyword>
<dbReference type="GeneID" id="65882842"/>
<evidence type="ECO:0000313" key="3">
    <source>
        <dbReference type="Proteomes" id="UP000679213"/>
    </source>
</evidence>
<accession>A0A8D6PRF5</accession>
<organism evidence="2 3">
    <name type="scientific">Methanocaldococcus lauensis</name>
    <dbReference type="NCBI Taxonomy" id="2546128"/>
    <lineage>
        <taxon>Archaea</taxon>
        <taxon>Methanobacteriati</taxon>
        <taxon>Methanobacteriota</taxon>
        <taxon>Methanomada group</taxon>
        <taxon>Methanococci</taxon>
        <taxon>Methanococcales</taxon>
        <taxon>Methanocaldococcaceae</taxon>
        <taxon>Methanocaldococcus</taxon>
    </lineage>
</organism>
<protein>
    <submittedName>
        <fullName evidence="2">Uncharacterized protein</fullName>
    </submittedName>
</protein>
<sequence>MKKIIFAFFFLIFLISEISYALNTPEISIVPEKCLINDSVYVIFQWRTPYPIEDFNVTVYSDAITFKNSTLHYAGVAEDVKIFYIFKGKAIKPGNHTIIVKMQYFGEGIYIKRTFLKKISILSLINNNINLSTTTESKTNITVISNATINNVISNNVSNNISNLGNVSLNTLNETKEVININISNKNQMENNSKNTSNVLKNNNSNTNNIEYQQQQQNDNILLYGILGLILGVLFGFFVIYIIKL</sequence>
<keyword evidence="1" id="KW-0812">Transmembrane</keyword>
<gene>
    <name evidence="2" type="ORF">MLAUSG7_0035</name>
</gene>
<proteinExistence type="predicted"/>
<keyword evidence="3" id="KW-1185">Reference proteome</keyword>
<dbReference type="EMBL" id="LR792632">
    <property type="protein sequence ID" value="CAB3287119.1"/>
    <property type="molecule type" value="Genomic_DNA"/>
</dbReference>